<accession>K1R695</accession>
<dbReference type="AlphaFoldDB" id="K1R695"/>
<gene>
    <name evidence="1" type="ORF">CGI_10010331</name>
</gene>
<organism evidence="1">
    <name type="scientific">Magallana gigas</name>
    <name type="common">Pacific oyster</name>
    <name type="synonym">Crassostrea gigas</name>
    <dbReference type="NCBI Taxonomy" id="29159"/>
    <lineage>
        <taxon>Eukaryota</taxon>
        <taxon>Metazoa</taxon>
        <taxon>Spiralia</taxon>
        <taxon>Lophotrochozoa</taxon>
        <taxon>Mollusca</taxon>
        <taxon>Bivalvia</taxon>
        <taxon>Autobranchia</taxon>
        <taxon>Pteriomorphia</taxon>
        <taxon>Ostreida</taxon>
        <taxon>Ostreoidea</taxon>
        <taxon>Ostreidae</taxon>
        <taxon>Magallana</taxon>
    </lineage>
</organism>
<protein>
    <submittedName>
        <fullName evidence="1">Uncharacterized protein</fullName>
    </submittedName>
</protein>
<dbReference type="EMBL" id="JH817316">
    <property type="protein sequence ID" value="EKC39029.1"/>
    <property type="molecule type" value="Genomic_DNA"/>
</dbReference>
<dbReference type="HOGENOM" id="CLU_2374776_0_0_1"/>
<sequence length="95" mass="11293">MSLNRSHQEQRLHWIGDLHGKNGTQECCVYSTFTFDNYNPFKEVETNAYHLCILRKNYHQHHPDDWSLYYEPDLKCTPPPLHSQGCRNREAVPHP</sequence>
<reference evidence="1" key="1">
    <citation type="journal article" date="2012" name="Nature">
        <title>The oyster genome reveals stress adaptation and complexity of shell formation.</title>
        <authorList>
            <person name="Zhang G."/>
            <person name="Fang X."/>
            <person name="Guo X."/>
            <person name="Li L."/>
            <person name="Luo R."/>
            <person name="Xu F."/>
            <person name="Yang P."/>
            <person name="Zhang L."/>
            <person name="Wang X."/>
            <person name="Qi H."/>
            <person name="Xiong Z."/>
            <person name="Que H."/>
            <person name="Xie Y."/>
            <person name="Holland P.W."/>
            <person name="Paps J."/>
            <person name="Zhu Y."/>
            <person name="Wu F."/>
            <person name="Chen Y."/>
            <person name="Wang J."/>
            <person name="Peng C."/>
            <person name="Meng J."/>
            <person name="Yang L."/>
            <person name="Liu J."/>
            <person name="Wen B."/>
            <person name="Zhang N."/>
            <person name="Huang Z."/>
            <person name="Zhu Q."/>
            <person name="Feng Y."/>
            <person name="Mount A."/>
            <person name="Hedgecock D."/>
            <person name="Xu Z."/>
            <person name="Liu Y."/>
            <person name="Domazet-Loso T."/>
            <person name="Du Y."/>
            <person name="Sun X."/>
            <person name="Zhang S."/>
            <person name="Liu B."/>
            <person name="Cheng P."/>
            <person name="Jiang X."/>
            <person name="Li J."/>
            <person name="Fan D."/>
            <person name="Wang W."/>
            <person name="Fu W."/>
            <person name="Wang T."/>
            <person name="Wang B."/>
            <person name="Zhang J."/>
            <person name="Peng Z."/>
            <person name="Li Y."/>
            <person name="Li N."/>
            <person name="Wang J."/>
            <person name="Chen M."/>
            <person name="He Y."/>
            <person name="Tan F."/>
            <person name="Song X."/>
            <person name="Zheng Q."/>
            <person name="Huang R."/>
            <person name="Yang H."/>
            <person name="Du X."/>
            <person name="Chen L."/>
            <person name="Yang M."/>
            <person name="Gaffney P.M."/>
            <person name="Wang S."/>
            <person name="Luo L."/>
            <person name="She Z."/>
            <person name="Ming Y."/>
            <person name="Huang W."/>
            <person name="Zhang S."/>
            <person name="Huang B."/>
            <person name="Zhang Y."/>
            <person name="Qu T."/>
            <person name="Ni P."/>
            <person name="Miao G."/>
            <person name="Wang J."/>
            <person name="Wang Q."/>
            <person name="Steinberg C.E."/>
            <person name="Wang H."/>
            <person name="Li N."/>
            <person name="Qian L."/>
            <person name="Zhang G."/>
            <person name="Li Y."/>
            <person name="Yang H."/>
            <person name="Liu X."/>
            <person name="Wang J."/>
            <person name="Yin Y."/>
            <person name="Wang J."/>
        </authorList>
    </citation>
    <scope>NUCLEOTIDE SEQUENCE [LARGE SCALE GENOMIC DNA]</scope>
    <source>
        <strain evidence="1">05x7-T-G4-1.051#20</strain>
    </source>
</reference>
<evidence type="ECO:0000313" key="1">
    <source>
        <dbReference type="EMBL" id="EKC39029.1"/>
    </source>
</evidence>
<proteinExistence type="predicted"/>
<dbReference type="InParanoid" id="K1R695"/>
<name>K1R695_MAGGI</name>